<sequence length="109" mass="11754">MALSTAQFEFTRPQALTLTAGVLQLAFGWLDLFALNPNYRVVQLGVGVMGIVMAWRLDTARMYGLVLLLGFGILAFSLENITTEGFLGVRTALVGLVITLARPAKRAPG</sequence>
<keyword evidence="1" id="KW-0812">Transmembrane</keyword>
<reference evidence="3" key="1">
    <citation type="submission" date="2016-10" db="EMBL/GenBank/DDBJ databases">
        <authorList>
            <person name="Varghese N."/>
            <person name="Submissions S."/>
        </authorList>
    </citation>
    <scope>NUCLEOTIDE SEQUENCE [LARGE SCALE GENOMIC DNA]</scope>
    <source>
        <strain evidence="3">DSM 44437</strain>
    </source>
</reference>
<dbReference type="AlphaFoldDB" id="A0A1H9TSS4"/>
<accession>A0A1H9TSS4</accession>
<keyword evidence="3" id="KW-1185">Reference proteome</keyword>
<keyword evidence="1" id="KW-1133">Transmembrane helix</keyword>
<dbReference type="RefSeq" id="WP_089921910.1">
    <property type="nucleotide sequence ID" value="NZ_FOFV01000014.1"/>
</dbReference>
<dbReference type="OrthoDB" id="3694502at2"/>
<proteinExistence type="predicted"/>
<gene>
    <name evidence="2" type="ORF">SAMN04488000_114166</name>
</gene>
<evidence type="ECO:0000256" key="1">
    <source>
        <dbReference type="SAM" id="Phobius"/>
    </source>
</evidence>
<feature type="transmembrane region" description="Helical" evidence="1">
    <location>
        <begin position="62"/>
        <end position="81"/>
    </location>
</feature>
<keyword evidence="1" id="KW-0472">Membrane</keyword>
<dbReference type="Proteomes" id="UP000199503">
    <property type="component" value="Unassembled WGS sequence"/>
</dbReference>
<organism evidence="2 3">
    <name type="scientific">Lentzea albida</name>
    <dbReference type="NCBI Taxonomy" id="65499"/>
    <lineage>
        <taxon>Bacteria</taxon>
        <taxon>Bacillati</taxon>
        <taxon>Actinomycetota</taxon>
        <taxon>Actinomycetes</taxon>
        <taxon>Pseudonocardiales</taxon>
        <taxon>Pseudonocardiaceae</taxon>
        <taxon>Lentzea</taxon>
    </lineage>
</organism>
<name>A0A1H9TSS4_9PSEU</name>
<evidence type="ECO:0000313" key="2">
    <source>
        <dbReference type="EMBL" id="SES00149.1"/>
    </source>
</evidence>
<dbReference type="STRING" id="65499.SAMN04488000_114166"/>
<evidence type="ECO:0000313" key="3">
    <source>
        <dbReference type="Proteomes" id="UP000199503"/>
    </source>
</evidence>
<protein>
    <submittedName>
        <fullName evidence="2">Uncharacterized protein</fullName>
    </submittedName>
</protein>
<dbReference type="EMBL" id="FOFV01000014">
    <property type="protein sequence ID" value="SES00149.1"/>
    <property type="molecule type" value="Genomic_DNA"/>
</dbReference>